<proteinExistence type="predicted"/>
<evidence type="ECO:0000313" key="1">
    <source>
        <dbReference type="EMBL" id="QEG08763.1"/>
    </source>
</evidence>
<name>A0A5B9ND33_9CAUD</name>
<organism evidence="1 2">
    <name type="scientific">Aeromonas phage 4L372XY</name>
    <dbReference type="NCBI Taxonomy" id="2588520"/>
    <lineage>
        <taxon>Viruses</taxon>
        <taxon>Duplodnaviria</taxon>
        <taxon>Heunggongvirae</taxon>
        <taxon>Uroviricota</taxon>
        <taxon>Caudoviricetes</taxon>
        <taxon>Plateaulakevirus</taxon>
        <taxon>Plateaulakevirus pv4L372XY</taxon>
    </lineage>
</organism>
<accession>A0A5B9ND33</accession>
<evidence type="ECO:0008006" key="3">
    <source>
        <dbReference type="Google" id="ProtNLM"/>
    </source>
</evidence>
<dbReference type="KEGG" id="vg:55617219"/>
<dbReference type="Pfam" id="PF26128">
    <property type="entry name" value="Gad2"/>
    <property type="match status" value="1"/>
</dbReference>
<evidence type="ECO:0000313" key="2">
    <source>
        <dbReference type="Proteomes" id="UP000325103"/>
    </source>
</evidence>
<protein>
    <recommendedName>
        <fullName evidence="3">Nucleotidyltransferase</fullName>
    </recommendedName>
</protein>
<gene>
    <name evidence="1" type="primary">4L372XY_048</name>
</gene>
<dbReference type="RefSeq" id="YP_009846847.1">
    <property type="nucleotide sequence ID" value="NC_048772.1"/>
</dbReference>
<dbReference type="EMBL" id="MK813941">
    <property type="protein sequence ID" value="QEG08763.1"/>
    <property type="molecule type" value="Genomic_DNA"/>
</dbReference>
<reference evidence="1 2" key="1">
    <citation type="submission" date="2019-04" db="EMBL/GenBank/DDBJ databases">
        <title>Nine Novel Phages from a Plateau Lake in Southwest China Provide Insights into Aeromonas Phage Diversity.</title>
        <authorList>
            <person name="Xiao W."/>
            <person name="Bai M."/>
            <person name="Wang Y."/>
            <person name="Cui X."/>
        </authorList>
    </citation>
    <scope>NUCLEOTIDE SEQUENCE [LARGE SCALE GENOMIC DNA]</scope>
</reference>
<dbReference type="Proteomes" id="UP000325103">
    <property type="component" value="Segment"/>
</dbReference>
<sequence length="353" mass="41134">MNLDYQKQCIENYFEGVYVPDGTFIAGGCILSIMTGQPVNDVDMYFSSREAVAEFIQTNDNVYLHSVTDKSISLSLQTSKYGTKEFQLIYFDSYKNADEIFSDFDFSVCMCAYSFDDKQFYFHDDFWKDVAAKKLKFNSGTKFPIISMLRVNKYQKKGFDISNSELRKIALAVSKLNLEDKETFLHQYGSMYGLESTVDLFLEDNDKFNPEVALERFVTEYQEPTLIFNTQNNIRKVIDKPTPYIVEWMVDYLLKTGSYNDFNQQPFYVEVEGSGKDKKYKLFGIENKKIVDSIYDRDSGKRWDYTSVSSDYAQAHILLYKEMYDPLLKSLNSMIKQGHGFNSTQENKDYDPF</sequence>
<keyword evidence="2" id="KW-1185">Reference proteome</keyword>
<dbReference type="GeneID" id="55617219"/>